<gene>
    <name evidence="2" type="ORF">N7603_03055</name>
</gene>
<dbReference type="Proteomes" id="UP001209076">
    <property type="component" value="Unassembled WGS sequence"/>
</dbReference>
<organism evidence="2 3">
    <name type="scientific">Paracholeplasma vituli</name>
    <dbReference type="NCBI Taxonomy" id="69473"/>
    <lineage>
        <taxon>Bacteria</taxon>
        <taxon>Bacillati</taxon>
        <taxon>Mycoplasmatota</taxon>
        <taxon>Mollicutes</taxon>
        <taxon>Acholeplasmatales</taxon>
        <taxon>Acholeplasmataceae</taxon>
        <taxon>Paracholeplasma</taxon>
    </lineage>
</organism>
<proteinExistence type="predicted"/>
<sequence length="512" mass="58659">MKKYVIVGLCSLILLTIGVILSLQYVKKSNEIYITGLTPLTYELGNEKPDLNENVKSLNGHQKPILIPYIIDESAVKWNTVGNYTLLYTYKNLTYPRQLTIRGDKPFFSLVDELVFPITKETIDYVSYLKAYDLFGNEISERIEANSNQINPRLPGQYPLLVSVSDDYGLSTSQTLMVEYYHDETTNYHPVITQLNAFEYMIGNETTPYKENLFGIDYFGKDMTDSIVIDDKFVNYNQTGFYPVLLSLKDDYGFETKITTEIEVKWSTENTIHFEGLKDFVIKLGDQKPDYLENINALDSIEGDLSNQILVDESNINYTLIGEYMLFYRVTNSLGFTQNAMVQVRIITDEYDSEPPVFTGIQNLTYYMSQTKPDLHLGILAYDEVSGNLTNRILVSDEEVKWEIPGTYTVYYEVMDDTLNKTIETRKVTVIDDVPPVFYGIVDIYVSLESGTYPDLIQHVTAYDNVDMDITASIEVDDSLVDISQKGTYKIIYTITDLRNNITTQISYVIVY</sequence>
<evidence type="ECO:0000313" key="2">
    <source>
        <dbReference type="EMBL" id="MCU0104629.1"/>
    </source>
</evidence>
<accession>A0ABT2PWE2</accession>
<evidence type="ECO:0000313" key="3">
    <source>
        <dbReference type="Proteomes" id="UP001209076"/>
    </source>
</evidence>
<dbReference type="InterPro" id="IPR013783">
    <property type="entry name" value="Ig-like_fold"/>
</dbReference>
<dbReference type="EMBL" id="JAOEGN010000004">
    <property type="protein sequence ID" value="MCU0104629.1"/>
    <property type="molecule type" value="Genomic_DNA"/>
</dbReference>
<dbReference type="RefSeq" id="WP_262095872.1">
    <property type="nucleotide sequence ID" value="NZ_JAOEGN010000004.1"/>
</dbReference>
<evidence type="ECO:0000259" key="1">
    <source>
        <dbReference type="Pfam" id="PF16403"/>
    </source>
</evidence>
<protein>
    <submittedName>
        <fullName evidence="2">DUF5011 domain-containing protein</fullName>
    </submittedName>
</protein>
<dbReference type="Pfam" id="PF16403">
    <property type="entry name" value="Bact_surface_Ig-like"/>
    <property type="match status" value="2"/>
</dbReference>
<dbReference type="Gene3D" id="2.60.40.10">
    <property type="entry name" value="Immunoglobulins"/>
    <property type="match status" value="4"/>
</dbReference>
<name>A0ABT2PWE2_9MOLU</name>
<feature type="domain" description="Pesticidal crystal protein Cry22Aa Ig-like" evidence="1">
    <location>
        <begin position="453"/>
        <end position="511"/>
    </location>
</feature>
<feature type="domain" description="Pesticidal crystal protein Cry22Aa Ig-like" evidence="1">
    <location>
        <begin position="378"/>
        <end position="430"/>
    </location>
</feature>
<dbReference type="InterPro" id="IPR032179">
    <property type="entry name" value="Cry22Aa_Ig-like"/>
</dbReference>
<reference evidence="3" key="1">
    <citation type="submission" date="2023-07" db="EMBL/GenBank/DDBJ databases">
        <title>Novel Mycoplasma species identified in domestic and wild animals.</title>
        <authorList>
            <person name="Volokhov D.V."/>
            <person name="Furtak V.A."/>
            <person name="Zagorodnyaya T.A."/>
        </authorList>
    </citation>
    <scope>NUCLEOTIDE SEQUENCE [LARGE SCALE GENOMIC DNA]</scope>
    <source>
        <strain evidence="3">92-19</strain>
    </source>
</reference>
<keyword evidence="3" id="KW-1185">Reference proteome</keyword>
<comment type="caution">
    <text evidence="2">The sequence shown here is derived from an EMBL/GenBank/DDBJ whole genome shotgun (WGS) entry which is preliminary data.</text>
</comment>